<feature type="compositionally biased region" description="Basic and acidic residues" evidence="1">
    <location>
        <begin position="62"/>
        <end position="71"/>
    </location>
</feature>
<dbReference type="AlphaFoldDB" id="Q0UJA5"/>
<evidence type="ECO:0000313" key="2">
    <source>
        <dbReference type="EMBL" id="EAT84435.1"/>
    </source>
</evidence>
<dbReference type="KEGG" id="pno:SNOG_08159"/>
<reference evidence="3" key="1">
    <citation type="journal article" date="2007" name="Plant Cell">
        <title>Dothideomycete-plant interactions illuminated by genome sequencing and EST analysis of the wheat pathogen Stagonospora nodorum.</title>
        <authorList>
            <person name="Hane J.K."/>
            <person name="Lowe R.G."/>
            <person name="Solomon P.S."/>
            <person name="Tan K.C."/>
            <person name="Schoch C.L."/>
            <person name="Spatafora J.W."/>
            <person name="Crous P.W."/>
            <person name="Kodira C."/>
            <person name="Birren B.W."/>
            <person name="Galagan J.E."/>
            <person name="Torriani S.F."/>
            <person name="McDonald B.A."/>
            <person name="Oliver R.P."/>
        </authorList>
    </citation>
    <scope>NUCLEOTIDE SEQUENCE [LARGE SCALE GENOMIC DNA]</scope>
    <source>
        <strain evidence="3">SN15 / ATCC MYA-4574 / FGSC 10173</strain>
    </source>
</reference>
<evidence type="ECO:0000313" key="3">
    <source>
        <dbReference type="Proteomes" id="UP000001055"/>
    </source>
</evidence>
<protein>
    <submittedName>
        <fullName evidence="2">Uncharacterized protein</fullName>
    </submittedName>
</protein>
<organism evidence="2 3">
    <name type="scientific">Phaeosphaeria nodorum (strain SN15 / ATCC MYA-4574 / FGSC 10173)</name>
    <name type="common">Glume blotch fungus</name>
    <name type="synonym">Parastagonospora nodorum</name>
    <dbReference type="NCBI Taxonomy" id="321614"/>
    <lineage>
        <taxon>Eukaryota</taxon>
        <taxon>Fungi</taxon>
        <taxon>Dikarya</taxon>
        <taxon>Ascomycota</taxon>
        <taxon>Pezizomycotina</taxon>
        <taxon>Dothideomycetes</taxon>
        <taxon>Pleosporomycetidae</taxon>
        <taxon>Pleosporales</taxon>
        <taxon>Pleosporineae</taxon>
        <taxon>Phaeosphaeriaceae</taxon>
        <taxon>Parastagonospora</taxon>
    </lineage>
</organism>
<dbReference type="RefSeq" id="XP_001798484.1">
    <property type="nucleotide sequence ID" value="XM_001798432.1"/>
</dbReference>
<evidence type="ECO:0000256" key="1">
    <source>
        <dbReference type="SAM" id="MobiDB-lite"/>
    </source>
</evidence>
<dbReference type="GeneID" id="5975382"/>
<accession>Q0UJA5</accession>
<dbReference type="HOGENOM" id="CLU_1094619_0_0_1"/>
<feature type="compositionally biased region" description="Polar residues" evidence="1">
    <location>
        <begin position="133"/>
        <end position="153"/>
    </location>
</feature>
<feature type="compositionally biased region" description="Basic residues" evidence="1">
    <location>
        <begin position="72"/>
        <end position="83"/>
    </location>
</feature>
<dbReference type="InParanoid" id="Q0UJA5"/>
<feature type="region of interest" description="Disordered" evidence="1">
    <location>
        <begin position="124"/>
        <end position="153"/>
    </location>
</feature>
<feature type="compositionally biased region" description="Polar residues" evidence="1">
    <location>
        <begin position="234"/>
        <end position="247"/>
    </location>
</feature>
<feature type="region of interest" description="Disordered" evidence="1">
    <location>
        <begin position="234"/>
        <end position="254"/>
    </location>
</feature>
<dbReference type="Proteomes" id="UP000001055">
    <property type="component" value="Unassembled WGS sequence"/>
</dbReference>
<feature type="region of interest" description="Disordered" evidence="1">
    <location>
        <begin position="45"/>
        <end position="83"/>
    </location>
</feature>
<gene>
    <name evidence="2" type="ORF">SNOG_08159</name>
</gene>
<proteinExistence type="predicted"/>
<name>Q0UJA5_PHANO</name>
<sequence length="254" mass="27244">MPYPQHQIGTLPEQSDPKHLAFSVDRSTTVHTVFTMIQLDGSCESKVDASPMTPNRTSTKLSRKDTSDRPSTRKRLSNFFTSRRRTSTNLSNLKATDNADVYNSSPLRVLSPRATDLEPEISTAEKPKRRSFTFKSRQSTRKSTAPASATESAQLTLSEALNEGGHIPVTDAPCLPRDSMVMGGVGLPASAVHRGSVAGLPVRRDSVAMGSAGMPGSPMKEAALTSHPVILVSSESSDEFTTPTSGRSVDLGKT</sequence>
<dbReference type="VEuPathDB" id="FungiDB:JI435_081590"/>
<dbReference type="EMBL" id="CH445336">
    <property type="protein sequence ID" value="EAT84435.1"/>
    <property type="molecule type" value="Genomic_DNA"/>
</dbReference>